<gene>
    <name evidence="5" type="ORF">A946_07930</name>
</gene>
<dbReference type="Gene3D" id="2.60.40.420">
    <property type="entry name" value="Cupredoxins - blue copper proteins"/>
    <property type="match status" value="1"/>
</dbReference>
<accession>A0ABR4ZW00</accession>
<keyword evidence="6" id="KW-1185">Reference proteome</keyword>
<evidence type="ECO:0000313" key="5">
    <source>
        <dbReference type="EMBL" id="KIE58397.1"/>
    </source>
</evidence>
<sequence length="126" mass="14689">MHFQRTQWIKSTIFTFQKLLLFLFALLLYFKGLRETLHSESRTFELTIEDTIITLVKDQKFHTFAFNGQVPGPLIHVKYGDDLTIKVTNLTTLPHTIHWHGILQTGTWQMDGVPNIVNSISSFCYF</sequence>
<name>A0ABR4ZW00_9BACT</name>
<feature type="domain" description="Plastocyanin-like" evidence="4">
    <location>
        <begin position="54"/>
        <end position="118"/>
    </location>
</feature>
<comment type="caution">
    <text evidence="5">The sequence shown here is derived from an EMBL/GenBank/DDBJ whole genome shotgun (WGS) entry which is preliminary data.</text>
</comment>
<dbReference type="PANTHER" id="PTHR11709:SF394">
    <property type="entry name" value="FI03373P-RELATED"/>
    <property type="match status" value="1"/>
</dbReference>
<evidence type="ECO:0000259" key="4">
    <source>
        <dbReference type="Pfam" id="PF07732"/>
    </source>
</evidence>
<protein>
    <recommendedName>
        <fullName evidence="4">Plastocyanin-like domain-containing protein</fullName>
    </recommendedName>
</protein>
<dbReference type="PANTHER" id="PTHR11709">
    <property type="entry name" value="MULTI-COPPER OXIDASE"/>
    <property type="match status" value="1"/>
</dbReference>
<dbReference type="InterPro" id="IPR045087">
    <property type="entry name" value="Cu-oxidase_fam"/>
</dbReference>
<reference evidence="5 6" key="1">
    <citation type="submission" date="2014-08" db="EMBL/GenBank/DDBJ databases">
        <title>Methylacidiphilum kamchatkense strain Kam1 draft genome sequence.</title>
        <authorList>
            <person name="Birkeland N.-K."/>
            <person name="Erikstad H.A."/>
        </authorList>
    </citation>
    <scope>NUCLEOTIDE SEQUENCE [LARGE SCALE GENOMIC DNA]</scope>
    <source>
        <strain evidence="5 6">Kam1</strain>
    </source>
</reference>
<organism evidence="5 6">
    <name type="scientific">Methylacidiphilum kamchatkense Kam1</name>
    <dbReference type="NCBI Taxonomy" id="1202785"/>
    <lineage>
        <taxon>Bacteria</taxon>
        <taxon>Pseudomonadati</taxon>
        <taxon>Verrucomicrobiota</taxon>
        <taxon>Methylacidiphilae</taxon>
        <taxon>Methylacidiphilales</taxon>
        <taxon>Methylacidiphilaceae</taxon>
        <taxon>Methylacidiphilum (ex Ratnadevi et al. 2023)</taxon>
    </lineage>
</organism>
<dbReference type="InterPro" id="IPR011707">
    <property type="entry name" value="Cu-oxidase-like_N"/>
</dbReference>
<proteinExistence type="predicted"/>
<evidence type="ECO:0000256" key="2">
    <source>
        <dbReference type="ARBA" id="ARBA00023002"/>
    </source>
</evidence>
<keyword evidence="1" id="KW-0479">Metal-binding</keyword>
<keyword evidence="2" id="KW-0560">Oxidoreductase</keyword>
<dbReference type="Pfam" id="PF07732">
    <property type="entry name" value="Cu-oxidase_3"/>
    <property type="match status" value="1"/>
</dbReference>
<evidence type="ECO:0000256" key="1">
    <source>
        <dbReference type="ARBA" id="ARBA00022723"/>
    </source>
</evidence>
<dbReference type="EMBL" id="JQNX01000005">
    <property type="protein sequence ID" value="KIE58397.1"/>
    <property type="molecule type" value="Genomic_DNA"/>
</dbReference>
<dbReference type="Proteomes" id="UP000031594">
    <property type="component" value="Unassembled WGS sequence"/>
</dbReference>
<dbReference type="InterPro" id="IPR008972">
    <property type="entry name" value="Cupredoxin"/>
</dbReference>
<keyword evidence="3" id="KW-0186">Copper</keyword>
<dbReference type="SUPFAM" id="SSF49503">
    <property type="entry name" value="Cupredoxins"/>
    <property type="match status" value="1"/>
</dbReference>
<evidence type="ECO:0000256" key="3">
    <source>
        <dbReference type="ARBA" id="ARBA00023008"/>
    </source>
</evidence>
<evidence type="ECO:0000313" key="6">
    <source>
        <dbReference type="Proteomes" id="UP000031594"/>
    </source>
</evidence>